<accession>A0ABQ1JHK0</accession>
<feature type="signal peptide" evidence="2">
    <location>
        <begin position="1"/>
        <end position="21"/>
    </location>
</feature>
<reference evidence="4" key="1">
    <citation type="journal article" date="2019" name="Int. J. Syst. Evol. Microbiol.">
        <title>The Global Catalogue of Microorganisms (GCM) 10K type strain sequencing project: providing services to taxonomists for standard genome sequencing and annotation.</title>
        <authorList>
            <consortium name="The Broad Institute Genomics Platform"/>
            <consortium name="The Broad Institute Genome Sequencing Center for Infectious Disease"/>
            <person name="Wu L."/>
            <person name="Ma J."/>
        </authorList>
    </citation>
    <scope>NUCLEOTIDE SEQUENCE [LARGE SCALE GENOMIC DNA]</scope>
    <source>
        <strain evidence="4">CGMCC 1.12851</strain>
    </source>
</reference>
<evidence type="ECO:0000313" key="3">
    <source>
        <dbReference type="EMBL" id="GGB68716.1"/>
    </source>
</evidence>
<gene>
    <name evidence="3" type="ORF">GCM10010833_24920</name>
</gene>
<keyword evidence="2" id="KW-0732">Signal</keyword>
<keyword evidence="4" id="KW-1185">Reference proteome</keyword>
<dbReference type="EMBL" id="BMGD01000004">
    <property type="protein sequence ID" value="GGB68716.1"/>
    <property type="molecule type" value="Genomic_DNA"/>
</dbReference>
<protein>
    <submittedName>
        <fullName evidence="3">Uncharacterized protein</fullName>
    </submittedName>
</protein>
<organism evidence="3 4">
    <name type="scientific">Blastomonas aquatica</name>
    <dbReference type="NCBI Taxonomy" id="1510276"/>
    <lineage>
        <taxon>Bacteria</taxon>
        <taxon>Pseudomonadati</taxon>
        <taxon>Pseudomonadota</taxon>
        <taxon>Alphaproteobacteria</taxon>
        <taxon>Sphingomonadales</taxon>
        <taxon>Sphingomonadaceae</taxon>
        <taxon>Blastomonas</taxon>
    </lineage>
</organism>
<evidence type="ECO:0000313" key="4">
    <source>
        <dbReference type="Proteomes" id="UP000614261"/>
    </source>
</evidence>
<name>A0ABQ1JHK0_9SPHN</name>
<feature type="region of interest" description="Disordered" evidence="1">
    <location>
        <begin position="162"/>
        <end position="182"/>
    </location>
</feature>
<sequence>MTRYTLVTRSAALLAMTGALAGNTVAAQTAACLTSTDAQSVAVAALPDALASARRACLPHLPASSALARSGTRIAQVYQPAADRAWPSAGRAFMAAVELPLPPGTDPQLIRPLMTAAISSLVEQEVKPQDCRAVDDFYSALEPLPPENMGKLLIALMKLDESSKKPGESSKNPFKICKDVTQ</sequence>
<evidence type="ECO:0000256" key="1">
    <source>
        <dbReference type="SAM" id="MobiDB-lite"/>
    </source>
</evidence>
<dbReference type="Proteomes" id="UP000614261">
    <property type="component" value="Unassembled WGS sequence"/>
</dbReference>
<proteinExistence type="predicted"/>
<comment type="caution">
    <text evidence="3">The sequence shown here is derived from an EMBL/GenBank/DDBJ whole genome shotgun (WGS) entry which is preliminary data.</text>
</comment>
<evidence type="ECO:0000256" key="2">
    <source>
        <dbReference type="SAM" id="SignalP"/>
    </source>
</evidence>
<dbReference type="RefSeq" id="WP_188514766.1">
    <property type="nucleotide sequence ID" value="NZ_BMGD01000004.1"/>
</dbReference>
<feature type="chain" id="PRO_5045668926" evidence="2">
    <location>
        <begin position="22"/>
        <end position="182"/>
    </location>
</feature>